<evidence type="ECO:0000256" key="1">
    <source>
        <dbReference type="SAM" id="MobiDB-lite"/>
    </source>
</evidence>
<evidence type="ECO:0000313" key="2">
    <source>
        <dbReference type="EMBL" id="PNH06637.1"/>
    </source>
</evidence>
<dbReference type="EMBL" id="PGGS01000224">
    <property type="protein sequence ID" value="PNH06637.1"/>
    <property type="molecule type" value="Genomic_DNA"/>
</dbReference>
<reference evidence="2 3" key="1">
    <citation type="journal article" date="2017" name="Mol. Biol. Evol.">
        <title>The 4-celled Tetrabaena socialis nuclear genome reveals the essential components for genetic control of cell number at the origin of multicellularity in the volvocine lineage.</title>
        <authorList>
            <person name="Featherston J."/>
            <person name="Arakaki Y."/>
            <person name="Hanschen E.R."/>
            <person name="Ferris P.J."/>
            <person name="Michod R.E."/>
            <person name="Olson B.J.S.C."/>
            <person name="Nozaki H."/>
            <person name="Durand P.M."/>
        </authorList>
    </citation>
    <scope>NUCLEOTIDE SEQUENCE [LARGE SCALE GENOMIC DNA]</scope>
    <source>
        <strain evidence="2 3">NIES-571</strain>
    </source>
</reference>
<evidence type="ECO:0000313" key="3">
    <source>
        <dbReference type="Proteomes" id="UP000236333"/>
    </source>
</evidence>
<name>A0A2J8A294_9CHLO</name>
<accession>A0A2J8A294</accession>
<proteinExistence type="predicted"/>
<dbReference type="AlphaFoldDB" id="A0A2J8A294"/>
<sequence>MQPSQSALNPEAARPAARRKQGPSSIYPTRARDFRPRLELQTSRKLKVHGLCHQRMRPAHQGRPGSKQHSTALTSH</sequence>
<feature type="region of interest" description="Disordered" evidence="1">
    <location>
        <begin position="1"/>
        <end position="36"/>
    </location>
</feature>
<feature type="compositionally biased region" description="Polar residues" evidence="1">
    <location>
        <begin position="67"/>
        <end position="76"/>
    </location>
</feature>
<organism evidence="2 3">
    <name type="scientific">Tetrabaena socialis</name>
    <dbReference type="NCBI Taxonomy" id="47790"/>
    <lineage>
        <taxon>Eukaryota</taxon>
        <taxon>Viridiplantae</taxon>
        <taxon>Chlorophyta</taxon>
        <taxon>core chlorophytes</taxon>
        <taxon>Chlorophyceae</taxon>
        <taxon>CS clade</taxon>
        <taxon>Chlamydomonadales</taxon>
        <taxon>Tetrabaenaceae</taxon>
        <taxon>Tetrabaena</taxon>
    </lineage>
</organism>
<feature type="region of interest" description="Disordered" evidence="1">
    <location>
        <begin position="54"/>
        <end position="76"/>
    </location>
</feature>
<gene>
    <name evidence="2" type="ORF">TSOC_006984</name>
</gene>
<protein>
    <submittedName>
        <fullName evidence="2">Uncharacterized protein</fullName>
    </submittedName>
</protein>
<dbReference type="Proteomes" id="UP000236333">
    <property type="component" value="Unassembled WGS sequence"/>
</dbReference>
<keyword evidence="3" id="KW-1185">Reference proteome</keyword>
<comment type="caution">
    <text evidence="2">The sequence shown here is derived from an EMBL/GenBank/DDBJ whole genome shotgun (WGS) entry which is preliminary data.</text>
</comment>